<keyword evidence="3" id="KW-1185">Reference proteome</keyword>
<sequence>MADASNVQAVIAELRQLLDRQGEEIAGLNKKVERLEATVAVHEANLGVLSGVCRPLVRSAFSDHILVQRGWDRISDSRGAFVSKKAGELSQRYGLPKWRLEAFFNTSKDRNVAAHRSSLRAVAHFFAVGASSEVGRKVFEREFGMTPEEYLESGANQPIEDADVGLGAGGDF</sequence>
<dbReference type="AlphaFoldDB" id="A0AAV9TY31"/>
<evidence type="ECO:0000256" key="1">
    <source>
        <dbReference type="SAM" id="Coils"/>
    </source>
</evidence>
<name>A0AAV9TY31_9PEZI</name>
<dbReference type="Proteomes" id="UP001375240">
    <property type="component" value="Unassembled WGS sequence"/>
</dbReference>
<evidence type="ECO:0000313" key="3">
    <source>
        <dbReference type="Proteomes" id="UP001375240"/>
    </source>
</evidence>
<comment type="caution">
    <text evidence="2">The sequence shown here is derived from an EMBL/GenBank/DDBJ whole genome shotgun (WGS) entry which is preliminary data.</text>
</comment>
<dbReference type="EMBL" id="JAVHNQ010000016">
    <property type="protein sequence ID" value="KAK6331124.1"/>
    <property type="molecule type" value="Genomic_DNA"/>
</dbReference>
<organism evidence="2 3">
    <name type="scientific">Orbilia brochopaga</name>
    <dbReference type="NCBI Taxonomy" id="3140254"/>
    <lineage>
        <taxon>Eukaryota</taxon>
        <taxon>Fungi</taxon>
        <taxon>Dikarya</taxon>
        <taxon>Ascomycota</taxon>
        <taxon>Pezizomycotina</taxon>
        <taxon>Orbiliomycetes</taxon>
        <taxon>Orbiliales</taxon>
        <taxon>Orbiliaceae</taxon>
        <taxon>Orbilia</taxon>
    </lineage>
</organism>
<protein>
    <recommendedName>
        <fullName evidence="4">AraC family transcriptional regulator</fullName>
    </recommendedName>
</protein>
<feature type="coiled-coil region" evidence="1">
    <location>
        <begin position="11"/>
        <end position="45"/>
    </location>
</feature>
<reference evidence="2 3" key="1">
    <citation type="submission" date="2019-10" db="EMBL/GenBank/DDBJ databases">
        <authorList>
            <person name="Palmer J.M."/>
        </authorList>
    </citation>
    <scope>NUCLEOTIDE SEQUENCE [LARGE SCALE GENOMIC DNA]</scope>
    <source>
        <strain evidence="2 3">TWF696</strain>
    </source>
</reference>
<gene>
    <name evidence="2" type="ORF">TWF696_003194</name>
</gene>
<evidence type="ECO:0008006" key="4">
    <source>
        <dbReference type="Google" id="ProtNLM"/>
    </source>
</evidence>
<keyword evidence="1" id="KW-0175">Coiled coil</keyword>
<evidence type="ECO:0000313" key="2">
    <source>
        <dbReference type="EMBL" id="KAK6331124.1"/>
    </source>
</evidence>
<accession>A0AAV9TY31</accession>
<proteinExistence type="predicted"/>